<dbReference type="InterPro" id="IPR017438">
    <property type="entry name" value="ATP-NAD_kinase_N"/>
</dbReference>
<evidence type="ECO:0000256" key="2">
    <source>
        <dbReference type="ARBA" id="ARBA00022741"/>
    </source>
</evidence>
<dbReference type="PANTHER" id="PTHR12358:SF106">
    <property type="entry name" value="LIPID KINASE YEGS"/>
    <property type="match status" value="1"/>
</dbReference>
<sequence>MSLTPNQSRNAGSQPITVLICTSPKAGRGQAREQVPILLERLTQAGYLATQTDSLATIRERIDRFQSAENQRLVIVACGGDGTVSLLADLATPEIPIVPMPMGTENLLARHFGYSADAEQVFQTIADGCDHRIDAGSANGRLFLVMATCGFDAEVVRDVHLRRRGHIHRLSYLRPILRGIARYRFPKIDLRIECDQVARDPLSEGDPGATESSSSSWQPCWAMIFNFPCYGGGLHIEPDAVGDDHLLDVITFEQGTLWSGLRYVAGILMRRHLGFTDVTRRRASRVFLSAPTRVPYQLDGDYVGRLPLKIETLPGRVCLRLPVGTTFSGRLSNQS</sequence>
<feature type="domain" description="DAGKc" evidence="5">
    <location>
        <begin position="13"/>
        <end position="142"/>
    </location>
</feature>
<accession>A0A5C6CAJ2</accession>
<keyword evidence="1 6" id="KW-0808">Transferase</keyword>
<dbReference type="InterPro" id="IPR001206">
    <property type="entry name" value="Diacylglycerol_kinase_cat_dom"/>
</dbReference>
<dbReference type="GO" id="GO:0005524">
    <property type="term" value="F:ATP binding"/>
    <property type="evidence" value="ECO:0007669"/>
    <property type="project" value="UniProtKB-KW"/>
</dbReference>
<dbReference type="Gene3D" id="3.40.50.10330">
    <property type="entry name" value="Probable inorganic polyphosphate/atp-NAD kinase, domain 1"/>
    <property type="match status" value="1"/>
</dbReference>
<dbReference type="RefSeq" id="WP_146595906.1">
    <property type="nucleotide sequence ID" value="NZ_SJPT01000006.1"/>
</dbReference>
<dbReference type="EC" id="2.7.1.107" evidence="6"/>
<gene>
    <name evidence="6" type="primary">dagK_2</name>
    <name evidence="6" type="ORF">Pla52o_37870</name>
</gene>
<dbReference type="PANTHER" id="PTHR12358">
    <property type="entry name" value="SPHINGOSINE KINASE"/>
    <property type="match status" value="1"/>
</dbReference>
<dbReference type="InterPro" id="IPR016064">
    <property type="entry name" value="NAD/diacylglycerol_kinase_sf"/>
</dbReference>
<dbReference type="Pfam" id="PF00781">
    <property type="entry name" value="DAGK_cat"/>
    <property type="match status" value="1"/>
</dbReference>
<keyword evidence="4" id="KW-0067">ATP-binding</keyword>
<evidence type="ECO:0000256" key="4">
    <source>
        <dbReference type="ARBA" id="ARBA00022840"/>
    </source>
</evidence>
<dbReference type="GO" id="GO:0005886">
    <property type="term" value="C:plasma membrane"/>
    <property type="evidence" value="ECO:0007669"/>
    <property type="project" value="TreeGrafter"/>
</dbReference>
<proteinExistence type="predicted"/>
<evidence type="ECO:0000313" key="6">
    <source>
        <dbReference type="EMBL" id="TWU21600.1"/>
    </source>
</evidence>
<evidence type="ECO:0000256" key="1">
    <source>
        <dbReference type="ARBA" id="ARBA00022679"/>
    </source>
</evidence>
<name>A0A5C6CAJ2_9BACT</name>
<dbReference type="Proteomes" id="UP000316304">
    <property type="component" value="Unassembled WGS sequence"/>
</dbReference>
<dbReference type="AlphaFoldDB" id="A0A5C6CAJ2"/>
<dbReference type="SUPFAM" id="SSF111331">
    <property type="entry name" value="NAD kinase/diacylglycerol kinase-like"/>
    <property type="match status" value="1"/>
</dbReference>
<keyword evidence="3 6" id="KW-0418">Kinase</keyword>
<dbReference type="EMBL" id="SJPT01000006">
    <property type="protein sequence ID" value="TWU21600.1"/>
    <property type="molecule type" value="Genomic_DNA"/>
</dbReference>
<reference evidence="6 7" key="1">
    <citation type="submission" date="2019-02" db="EMBL/GenBank/DDBJ databases">
        <title>Deep-cultivation of Planctomycetes and their phenomic and genomic characterization uncovers novel biology.</title>
        <authorList>
            <person name="Wiegand S."/>
            <person name="Jogler M."/>
            <person name="Boedeker C."/>
            <person name="Pinto D."/>
            <person name="Vollmers J."/>
            <person name="Rivas-Marin E."/>
            <person name="Kohn T."/>
            <person name="Peeters S.H."/>
            <person name="Heuer A."/>
            <person name="Rast P."/>
            <person name="Oberbeckmann S."/>
            <person name="Bunk B."/>
            <person name="Jeske O."/>
            <person name="Meyerdierks A."/>
            <person name="Storesund J.E."/>
            <person name="Kallscheuer N."/>
            <person name="Luecker S."/>
            <person name="Lage O.M."/>
            <person name="Pohl T."/>
            <person name="Merkel B.J."/>
            <person name="Hornburger P."/>
            <person name="Mueller R.-W."/>
            <person name="Bruemmer F."/>
            <person name="Labrenz M."/>
            <person name="Spormann A.M."/>
            <person name="Op Den Camp H."/>
            <person name="Overmann J."/>
            <person name="Amann R."/>
            <person name="Jetten M.S.M."/>
            <person name="Mascher T."/>
            <person name="Medema M.H."/>
            <person name="Devos D.P."/>
            <person name="Kaster A.-K."/>
            <person name="Ovreas L."/>
            <person name="Rohde M."/>
            <person name="Galperin M.Y."/>
            <person name="Jogler C."/>
        </authorList>
    </citation>
    <scope>NUCLEOTIDE SEQUENCE [LARGE SCALE GENOMIC DNA]</scope>
    <source>
        <strain evidence="6 7">Pla52o</strain>
    </source>
</reference>
<dbReference type="Gene3D" id="2.60.200.40">
    <property type="match status" value="1"/>
</dbReference>
<evidence type="ECO:0000313" key="7">
    <source>
        <dbReference type="Proteomes" id="UP000316304"/>
    </source>
</evidence>
<keyword evidence="2" id="KW-0547">Nucleotide-binding</keyword>
<dbReference type="PROSITE" id="PS50146">
    <property type="entry name" value="DAGK"/>
    <property type="match status" value="1"/>
</dbReference>
<dbReference type="Pfam" id="PF19279">
    <property type="entry name" value="YegS_C"/>
    <property type="match status" value="1"/>
</dbReference>
<dbReference type="InterPro" id="IPR045540">
    <property type="entry name" value="YegS/DAGK_C"/>
</dbReference>
<keyword evidence="7" id="KW-1185">Reference proteome</keyword>
<dbReference type="InterPro" id="IPR050187">
    <property type="entry name" value="Lipid_Phosphate_FormReg"/>
</dbReference>
<organism evidence="6 7">
    <name type="scientific">Novipirellula galeiformis</name>
    <dbReference type="NCBI Taxonomy" id="2528004"/>
    <lineage>
        <taxon>Bacteria</taxon>
        <taxon>Pseudomonadati</taxon>
        <taxon>Planctomycetota</taxon>
        <taxon>Planctomycetia</taxon>
        <taxon>Pirellulales</taxon>
        <taxon>Pirellulaceae</taxon>
        <taxon>Novipirellula</taxon>
    </lineage>
</organism>
<evidence type="ECO:0000256" key="3">
    <source>
        <dbReference type="ARBA" id="ARBA00022777"/>
    </source>
</evidence>
<dbReference type="OrthoDB" id="9815110at2"/>
<protein>
    <submittedName>
        <fullName evidence="6">Diacylglycerol kinase</fullName>
        <ecNumber evidence="6">2.7.1.107</ecNumber>
    </submittedName>
</protein>
<dbReference type="GO" id="GO:0004143">
    <property type="term" value="F:ATP-dependent diacylglycerol kinase activity"/>
    <property type="evidence" value="ECO:0007669"/>
    <property type="project" value="UniProtKB-EC"/>
</dbReference>
<evidence type="ECO:0000259" key="5">
    <source>
        <dbReference type="PROSITE" id="PS50146"/>
    </source>
</evidence>
<comment type="caution">
    <text evidence="6">The sequence shown here is derived from an EMBL/GenBank/DDBJ whole genome shotgun (WGS) entry which is preliminary data.</text>
</comment>